<dbReference type="PANTHER" id="PTHR31435">
    <property type="entry name" value="PROTEIN NATD1"/>
    <property type="match status" value="1"/>
</dbReference>
<dbReference type="eggNOG" id="COG2388">
    <property type="taxonomic scope" value="Bacteria"/>
</dbReference>
<evidence type="ECO:0000313" key="3">
    <source>
        <dbReference type="EMBL" id="AEW94529.1"/>
    </source>
</evidence>
<dbReference type="SUPFAM" id="SSF55729">
    <property type="entry name" value="Acyl-CoA N-acyltransferases (Nat)"/>
    <property type="match status" value="1"/>
</dbReference>
<dbReference type="PROSITE" id="PS51729">
    <property type="entry name" value="GNAT_YJDJ"/>
    <property type="match status" value="1"/>
</dbReference>
<dbReference type="InterPro" id="IPR000182">
    <property type="entry name" value="GNAT_dom"/>
</dbReference>
<feature type="domain" description="N-acetyltransferase" evidence="2">
    <location>
        <begin position="6"/>
        <end position="92"/>
    </location>
</feature>
<dbReference type="STRING" id="1003195.SCATT_21580"/>
<dbReference type="PROSITE" id="PS51186">
    <property type="entry name" value="GNAT"/>
    <property type="match status" value="1"/>
</dbReference>
<proteinExistence type="predicted"/>
<evidence type="ECO:0000259" key="2">
    <source>
        <dbReference type="PROSITE" id="PS51729"/>
    </source>
</evidence>
<dbReference type="InterPro" id="IPR016181">
    <property type="entry name" value="Acyl_CoA_acyltransferase"/>
</dbReference>
<dbReference type="OrthoDB" id="5405911at2"/>
<protein>
    <recommendedName>
        <fullName evidence="5">N-acetyltransferase domain-containing protein</fullName>
    </recommendedName>
</protein>
<name>F8JWF3_STREN</name>
<keyword evidence="4" id="KW-1185">Reference proteome</keyword>
<dbReference type="Gene3D" id="3.40.630.30">
    <property type="match status" value="1"/>
</dbReference>
<dbReference type="InterPro" id="IPR031165">
    <property type="entry name" value="GNAT_YJDJ"/>
</dbReference>
<feature type="domain" description="N-acetyltransferase" evidence="1">
    <location>
        <begin position="1"/>
        <end position="100"/>
    </location>
</feature>
<dbReference type="EMBL" id="CP003219">
    <property type="protein sequence ID" value="AEW94529.1"/>
    <property type="molecule type" value="Genomic_DNA"/>
</dbReference>
<dbReference type="AlphaFoldDB" id="F8JWF3"/>
<dbReference type="Proteomes" id="UP000007842">
    <property type="component" value="Chromosome"/>
</dbReference>
<dbReference type="PANTHER" id="PTHR31435:SF10">
    <property type="entry name" value="BSR4717 PROTEIN"/>
    <property type="match status" value="1"/>
</dbReference>
<evidence type="ECO:0000259" key="1">
    <source>
        <dbReference type="PROSITE" id="PS51186"/>
    </source>
</evidence>
<dbReference type="GO" id="GO:0016747">
    <property type="term" value="F:acyltransferase activity, transferring groups other than amino-acyl groups"/>
    <property type="evidence" value="ECO:0007669"/>
    <property type="project" value="InterPro"/>
</dbReference>
<reference evidence="4" key="1">
    <citation type="submission" date="2011-12" db="EMBL/GenBank/DDBJ databases">
        <title>Complete genome sequence of Streptomyces cattleya strain DSM 46488.</title>
        <authorList>
            <person name="Ou H.-Y."/>
            <person name="Li P."/>
            <person name="Zhao C."/>
            <person name="O'Hagan D."/>
            <person name="Deng Z."/>
        </authorList>
    </citation>
    <scope>NUCLEOTIDE SEQUENCE [LARGE SCALE GENOMIC DNA]</scope>
    <source>
        <strain evidence="4">ATCC 35852 / DSM 46488 / JCM 4925 / NBRC 14057 / NRRL 8057</strain>
    </source>
</reference>
<evidence type="ECO:0000313" key="4">
    <source>
        <dbReference type="Proteomes" id="UP000007842"/>
    </source>
</evidence>
<gene>
    <name evidence="3" type="ordered locus">SCATT_21580</name>
</gene>
<dbReference type="Pfam" id="PF14542">
    <property type="entry name" value="Acetyltransf_CG"/>
    <property type="match status" value="1"/>
</dbReference>
<evidence type="ECO:0008006" key="5">
    <source>
        <dbReference type="Google" id="ProtNLM"/>
    </source>
</evidence>
<sequence length="100" mass="10669">MNPVVTDVPAAHRFEARVGGDLAGFASYLRSAGLIAFVHTEVDPAYEGRGVGSALVRGGLDTARAAGLRVVPVCPFVASWIEGHPGYRELVYENRSRVTD</sequence>
<dbReference type="KEGG" id="sct:SCAT_2176"/>
<dbReference type="InterPro" id="IPR045057">
    <property type="entry name" value="Gcn5-rel_NAT"/>
</dbReference>
<organism evidence="3 4">
    <name type="scientific">Streptantibioticus cattleyicolor (strain ATCC 35852 / DSM 46488 / JCM 4925 / NBRC 14057 / NRRL 8057)</name>
    <name type="common">Streptomyces cattleya</name>
    <dbReference type="NCBI Taxonomy" id="1003195"/>
    <lineage>
        <taxon>Bacteria</taxon>
        <taxon>Bacillati</taxon>
        <taxon>Actinomycetota</taxon>
        <taxon>Actinomycetes</taxon>
        <taxon>Kitasatosporales</taxon>
        <taxon>Streptomycetaceae</taxon>
        <taxon>Streptantibioticus</taxon>
    </lineage>
</organism>
<dbReference type="HOGENOM" id="CLU_132888_0_0_11"/>
<dbReference type="PATRIC" id="fig|1003195.11.peg.3692"/>
<dbReference type="KEGG" id="scy:SCATT_21580"/>
<accession>F8JWF3</accession>
<dbReference type="RefSeq" id="WP_014142923.1">
    <property type="nucleotide sequence ID" value="NC_016111.1"/>
</dbReference>
<accession>G8X295</accession>
<dbReference type="CDD" id="cd04301">
    <property type="entry name" value="NAT_SF"/>
    <property type="match status" value="1"/>
</dbReference>